<dbReference type="GO" id="GO:0005524">
    <property type="term" value="F:ATP binding"/>
    <property type="evidence" value="ECO:0007669"/>
    <property type="project" value="UniProtKB-KW"/>
</dbReference>
<dbReference type="Proteomes" id="UP000829196">
    <property type="component" value="Unassembled WGS sequence"/>
</dbReference>
<comment type="similarity">
    <text evidence="1">Belongs to the protein kinase superfamily. STE Ser/Thr protein kinase family. MAP kinase kinase kinase subfamily.</text>
</comment>
<keyword evidence="5" id="KW-0067">ATP-binding</keyword>
<name>A0A8T3BXK7_DENNO</name>
<comment type="caution">
    <text evidence="6">The sequence shown here is derived from an EMBL/GenBank/DDBJ whole genome shotgun (WGS) entry which is preliminary data.</text>
</comment>
<organism evidence="6 7">
    <name type="scientific">Dendrobium nobile</name>
    <name type="common">Orchid</name>
    <dbReference type="NCBI Taxonomy" id="94219"/>
    <lineage>
        <taxon>Eukaryota</taxon>
        <taxon>Viridiplantae</taxon>
        <taxon>Streptophyta</taxon>
        <taxon>Embryophyta</taxon>
        <taxon>Tracheophyta</taxon>
        <taxon>Spermatophyta</taxon>
        <taxon>Magnoliopsida</taxon>
        <taxon>Liliopsida</taxon>
        <taxon>Asparagales</taxon>
        <taxon>Orchidaceae</taxon>
        <taxon>Epidendroideae</taxon>
        <taxon>Malaxideae</taxon>
        <taxon>Dendrobiinae</taxon>
        <taxon>Dendrobium</taxon>
    </lineage>
</organism>
<dbReference type="InterPro" id="IPR011009">
    <property type="entry name" value="Kinase-like_dom_sf"/>
</dbReference>
<keyword evidence="3" id="KW-0547">Nucleotide-binding</keyword>
<dbReference type="AlphaFoldDB" id="A0A8T3BXK7"/>
<keyword evidence="4" id="KW-0418">Kinase</keyword>
<dbReference type="PANTHER" id="PTHR48016">
    <property type="entry name" value="MAP KINASE KINASE KINASE SSK2-RELATED-RELATED"/>
    <property type="match status" value="1"/>
</dbReference>
<evidence type="ECO:0008006" key="8">
    <source>
        <dbReference type="Google" id="ProtNLM"/>
    </source>
</evidence>
<keyword evidence="7" id="KW-1185">Reference proteome</keyword>
<proteinExistence type="inferred from homology"/>
<keyword evidence="2" id="KW-0808">Transferase</keyword>
<dbReference type="SUPFAM" id="SSF56112">
    <property type="entry name" value="Protein kinase-like (PK-like)"/>
    <property type="match status" value="1"/>
</dbReference>
<evidence type="ECO:0000256" key="4">
    <source>
        <dbReference type="ARBA" id="ARBA00022777"/>
    </source>
</evidence>
<dbReference type="GO" id="GO:0004709">
    <property type="term" value="F:MAP kinase kinase kinase activity"/>
    <property type="evidence" value="ECO:0007669"/>
    <property type="project" value="TreeGrafter"/>
</dbReference>
<dbReference type="GO" id="GO:0005737">
    <property type="term" value="C:cytoplasm"/>
    <property type="evidence" value="ECO:0007669"/>
    <property type="project" value="TreeGrafter"/>
</dbReference>
<dbReference type="Gene3D" id="1.10.510.10">
    <property type="entry name" value="Transferase(Phosphotransferase) domain 1"/>
    <property type="match status" value="1"/>
</dbReference>
<dbReference type="InterPro" id="IPR050538">
    <property type="entry name" value="MAP_kinase_kinase_kinase"/>
</dbReference>
<reference evidence="6" key="1">
    <citation type="journal article" date="2022" name="Front. Genet.">
        <title>Chromosome-Scale Assembly of the Dendrobium nobile Genome Provides Insights Into the Molecular Mechanism of the Biosynthesis of the Medicinal Active Ingredient of Dendrobium.</title>
        <authorList>
            <person name="Xu Q."/>
            <person name="Niu S.-C."/>
            <person name="Li K.-L."/>
            <person name="Zheng P.-J."/>
            <person name="Zhang X.-J."/>
            <person name="Jia Y."/>
            <person name="Liu Y."/>
            <person name="Niu Y.-X."/>
            <person name="Yu L.-H."/>
            <person name="Chen D.-F."/>
            <person name="Zhang G.-Q."/>
        </authorList>
    </citation>
    <scope>NUCLEOTIDE SEQUENCE</scope>
    <source>
        <tissue evidence="6">Leaf</tissue>
    </source>
</reference>
<evidence type="ECO:0000313" key="6">
    <source>
        <dbReference type="EMBL" id="KAI0522498.1"/>
    </source>
</evidence>
<dbReference type="PANTHER" id="PTHR48016:SF5">
    <property type="entry name" value="MITOGEN-ACTIVATED PROTEIN KINASE KINASE KINASE 5"/>
    <property type="match status" value="1"/>
</dbReference>
<gene>
    <name evidence="6" type="ORF">KFK09_004877</name>
</gene>
<protein>
    <recommendedName>
        <fullName evidence="8">Protein kinase domain-containing protein</fullName>
    </recommendedName>
</protein>
<evidence type="ECO:0000256" key="3">
    <source>
        <dbReference type="ARBA" id="ARBA00022741"/>
    </source>
</evidence>
<accession>A0A8T3BXK7</accession>
<evidence type="ECO:0000313" key="7">
    <source>
        <dbReference type="Proteomes" id="UP000829196"/>
    </source>
</evidence>
<dbReference type="OrthoDB" id="1436606at2759"/>
<evidence type="ECO:0000256" key="5">
    <source>
        <dbReference type="ARBA" id="ARBA00022840"/>
    </source>
</evidence>
<dbReference type="EMBL" id="JAGYWB010000005">
    <property type="protein sequence ID" value="KAI0522498.1"/>
    <property type="molecule type" value="Genomic_DNA"/>
</dbReference>
<sequence>MYSFTGLLPWVNLFHLSNRQGKYDEGKYFYLSSRFMDSQFTIGLSIPAKSAPPSGFSSPVHNPWRMSNVDVFPSVFSASQGLKECPHKLHGSHDISPSYSPAIRSPILKLKNPKVNIIPDDPKSRNRATNSKLKHPNIVQYYGSEFTEDRFFIYRSINDYVQEHYGAMTKSVVRNFTHHILKGLAYLHSTNNIHRRQVNKFNISGKPKERKYQSEPNTNMIMG</sequence>
<dbReference type="SMR" id="A0A8T3BXK7"/>
<evidence type="ECO:0000256" key="2">
    <source>
        <dbReference type="ARBA" id="ARBA00022679"/>
    </source>
</evidence>
<evidence type="ECO:0000256" key="1">
    <source>
        <dbReference type="ARBA" id="ARBA00006529"/>
    </source>
</evidence>